<dbReference type="Gene3D" id="1.10.10.10">
    <property type="entry name" value="Winged helix-like DNA-binding domain superfamily/Winged helix DNA-binding domain"/>
    <property type="match status" value="1"/>
</dbReference>
<dbReference type="SUPFAM" id="SSF88946">
    <property type="entry name" value="Sigma2 domain of RNA polymerase sigma factors"/>
    <property type="match status" value="1"/>
</dbReference>
<dbReference type="GO" id="GO:0003700">
    <property type="term" value="F:DNA-binding transcription factor activity"/>
    <property type="evidence" value="ECO:0007669"/>
    <property type="project" value="InterPro"/>
</dbReference>
<name>A0A2B7IZ46_CUTAC</name>
<comment type="caution">
    <text evidence="1">The sequence shown here is derived from an EMBL/GenBank/DDBJ whole genome shotgun (WGS) entry which is preliminary data.</text>
</comment>
<dbReference type="RefSeq" id="WP_002518726.1">
    <property type="nucleotide sequence ID" value="NZ_AP022844.1"/>
</dbReference>
<accession>A0A2B7IZ46</accession>
<evidence type="ECO:0000313" key="2">
    <source>
        <dbReference type="Proteomes" id="UP000226191"/>
    </source>
</evidence>
<dbReference type="EMBL" id="MVCE01000002">
    <property type="protein sequence ID" value="PGF34996.1"/>
    <property type="molecule type" value="Genomic_DNA"/>
</dbReference>
<organism evidence="1 2">
    <name type="scientific">Cutibacterium acnes</name>
    <name type="common">Propionibacterium acnes</name>
    <dbReference type="NCBI Taxonomy" id="1747"/>
    <lineage>
        <taxon>Bacteria</taxon>
        <taxon>Bacillati</taxon>
        <taxon>Actinomycetota</taxon>
        <taxon>Actinomycetes</taxon>
        <taxon>Propionibacteriales</taxon>
        <taxon>Propionibacteriaceae</taxon>
        <taxon>Cutibacterium</taxon>
    </lineage>
</organism>
<dbReference type="OrthoDB" id="4843507at2"/>
<proteinExistence type="predicted"/>
<protein>
    <submittedName>
        <fullName evidence="1">RNA polymerase subunit sigma-70</fullName>
    </submittedName>
</protein>
<dbReference type="InterPro" id="IPR019606">
    <property type="entry name" value="GerMN"/>
</dbReference>
<dbReference type="SMART" id="SM00909">
    <property type="entry name" value="Germane"/>
    <property type="match status" value="1"/>
</dbReference>
<gene>
    <name evidence="1" type="ORF">B1B09_05120</name>
</gene>
<dbReference type="SUPFAM" id="SSF88659">
    <property type="entry name" value="Sigma3 and sigma4 domains of RNA polymerase sigma factors"/>
    <property type="match status" value="1"/>
</dbReference>
<dbReference type="InterPro" id="IPR013325">
    <property type="entry name" value="RNA_pol_sigma_r2"/>
</dbReference>
<dbReference type="GO" id="GO:0006352">
    <property type="term" value="P:DNA-templated transcription initiation"/>
    <property type="evidence" value="ECO:0007669"/>
    <property type="project" value="InterPro"/>
</dbReference>
<reference evidence="1 2" key="1">
    <citation type="submission" date="2017-02" db="EMBL/GenBank/DDBJ databases">
        <title>Prevalence of linear plasmids in Cutibacterium acnes isolates obtained from cancerous prostatic tissue.</title>
        <authorList>
            <person name="Davidsson S."/>
            <person name="Bruggemann H."/>
        </authorList>
    </citation>
    <scope>NUCLEOTIDE SEQUENCE [LARGE SCALE GENOMIC DNA]</scope>
    <source>
        <strain evidence="1 2">11-78</strain>
    </source>
</reference>
<dbReference type="AlphaFoldDB" id="A0A2B7IZ46"/>
<evidence type="ECO:0000313" key="1">
    <source>
        <dbReference type="EMBL" id="PGF34996.1"/>
    </source>
</evidence>
<dbReference type="Pfam" id="PF10646">
    <property type="entry name" value="Germane"/>
    <property type="match status" value="1"/>
</dbReference>
<dbReference type="Proteomes" id="UP000226191">
    <property type="component" value="Unassembled WGS sequence"/>
</dbReference>
<dbReference type="InterPro" id="IPR036388">
    <property type="entry name" value="WH-like_DNA-bd_sf"/>
</dbReference>
<sequence length="487" mass="52876">MPESDMTGSFSESRDDWLPQLYQERWDAFVRLATLLLADQQVAEDAVIAAFATSYLRDPKLHSYEHAVSYVRTAVVNKARSRQPAERDATPPETPEDLAYWCLRGLLARQREVLVLKLATPDLSDDDIAETLGMSVSAVRNNETKGLIAIGERLRPGSQTNPGHADPRVEAVVRSALETFAESIHPMSRYDAIISQIARRPHRGRPTTWVIVLACGLAFLVGVLLPLLGSGNGSTMGDPEALPSIRTPESNSQSLSTLQTDLDVFYLGRDDGLIHRELRDLPTSGDRLGTAVGAVLNVAPLDPNYTSGWAAGQVNRATVKGNRITLDLSASAFSQFKNGEQVQRAIQQLVVTATAAVGDRTGDKSVRILVDGSPNLPIIGKPATDFVDEGFARCARVWVDSPQAGADMSAGTITISGVAQPTVSVMSYEVRPPQSSRIITSGQINLSANDGDKWRPWHATFTMPKGEYDLIIREGTHIADEKVITAK</sequence>
<dbReference type="InterPro" id="IPR013324">
    <property type="entry name" value="RNA_pol_sigma_r3/r4-like"/>
</dbReference>